<evidence type="ECO:0000313" key="8">
    <source>
        <dbReference type="EMBL" id="MFC3932980.1"/>
    </source>
</evidence>
<feature type="domain" description="HD/PDEase" evidence="7">
    <location>
        <begin position="23"/>
        <end position="150"/>
    </location>
</feature>
<evidence type="ECO:0000256" key="5">
    <source>
        <dbReference type="ARBA" id="ARBA00023004"/>
    </source>
</evidence>
<dbReference type="PANTHER" id="PTHR35795">
    <property type="entry name" value="SLR1885 PROTEIN"/>
    <property type="match status" value="1"/>
</dbReference>
<gene>
    <name evidence="8" type="primary">yqeK</name>
    <name evidence="8" type="ORF">ACFOSE_09520</name>
</gene>
<dbReference type="InterPro" id="IPR003607">
    <property type="entry name" value="HD/PDEase_dom"/>
</dbReference>
<evidence type="ECO:0000313" key="9">
    <source>
        <dbReference type="Proteomes" id="UP001595901"/>
    </source>
</evidence>
<organism evidence="8 9">
    <name type="scientific">Streptococcus dentapri</name>
    <dbReference type="NCBI Taxonomy" id="573564"/>
    <lineage>
        <taxon>Bacteria</taxon>
        <taxon>Bacillati</taxon>
        <taxon>Bacillota</taxon>
        <taxon>Bacilli</taxon>
        <taxon>Lactobacillales</taxon>
        <taxon>Streptococcaceae</taxon>
        <taxon>Streptococcus</taxon>
    </lineage>
</organism>
<sequence length="199" mass="23181">MYEQFLGQGYDRNSLLIKMQQIMSPKRFEHVLGVEQAAIQLAERYGYDTEKAGLAGLLHDYAKELPDEEFLRLIDKYQLDPELKKWGNNIWHGMVGIYKIQEDLGVTDQEILHSIEIHTVGSSQMGTLDKIVYVADYIERNRHFPLVEKARVLAQQNLDRAVAYETVHTMEHLAHKARSIFPQTLETYNTFCQYFQDKS</sequence>
<dbReference type="EC" id="3.6.1.41" evidence="1"/>
<dbReference type="EMBL" id="JBHSAC010000086">
    <property type="protein sequence ID" value="MFC3932980.1"/>
    <property type="molecule type" value="Genomic_DNA"/>
</dbReference>
<accession>A0ABV8D3V5</accession>
<keyword evidence="5" id="KW-0408">Iron</keyword>
<evidence type="ECO:0000256" key="4">
    <source>
        <dbReference type="ARBA" id="ARBA00022801"/>
    </source>
</evidence>
<dbReference type="Proteomes" id="UP001595901">
    <property type="component" value="Unassembled WGS sequence"/>
</dbReference>
<protein>
    <recommendedName>
        <fullName evidence="1">bis(5'-nucleosyl)-tetraphosphatase (symmetrical)</fullName>
        <ecNumber evidence="1">3.6.1.41</ecNumber>
    </recommendedName>
</protein>
<keyword evidence="4 8" id="KW-0378">Hydrolase</keyword>
<proteinExistence type="predicted"/>
<evidence type="ECO:0000256" key="1">
    <source>
        <dbReference type="ARBA" id="ARBA00012506"/>
    </source>
</evidence>
<dbReference type="InterPro" id="IPR005249">
    <property type="entry name" value="YqeK"/>
</dbReference>
<dbReference type="RefSeq" id="WP_380432773.1">
    <property type="nucleotide sequence ID" value="NZ_JBHSAC010000086.1"/>
</dbReference>
<comment type="caution">
    <text evidence="8">The sequence shown here is derived from an EMBL/GenBank/DDBJ whole genome shotgun (WGS) entry which is preliminary data.</text>
</comment>
<dbReference type="InterPro" id="IPR051094">
    <property type="entry name" value="Diverse_Catalytic_Enzymes"/>
</dbReference>
<dbReference type="Pfam" id="PF01966">
    <property type="entry name" value="HD"/>
    <property type="match status" value="1"/>
</dbReference>
<dbReference type="Gene3D" id="1.10.3210.10">
    <property type="entry name" value="Hypothetical protein af1432"/>
    <property type="match status" value="1"/>
</dbReference>
<dbReference type="InterPro" id="IPR006674">
    <property type="entry name" value="HD_domain"/>
</dbReference>
<dbReference type="SMART" id="SM00471">
    <property type="entry name" value="HDc"/>
    <property type="match status" value="1"/>
</dbReference>
<name>A0ABV8D3V5_9STRE</name>
<evidence type="ECO:0000256" key="2">
    <source>
        <dbReference type="ARBA" id="ARBA00022723"/>
    </source>
</evidence>
<keyword evidence="3" id="KW-0547">Nucleotide-binding</keyword>
<evidence type="ECO:0000256" key="3">
    <source>
        <dbReference type="ARBA" id="ARBA00022741"/>
    </source>
</evidence>
<dbReference type="PANTHER" id="PTHR35795:SF1">
    <property type="entry name" value="BIS(5'-NUCLEOSYL)-TETRAPHOSPHATASE, SYMMETRICAL"/>
    <property type="match status" value="1"/>
</dbReference>
<dbReference type="CDD" id="cd00077">
    <property type="entry name" value="HDc"/>
    <property type="match status" value="1"/>
</dbReference>
<reference evidence="9" key="1">
    <citation type="journal article" date="2019" name="Int. J. Syst. Evol. Microbiol.">
        <title>The Global Catalogue of Microorganisms (GCM) 10K type strain sequencing project: providing services to taxonomists for standard genome sequencing and annotation.</title>
        <authorList>
            <consortium name="The Broad Institute Genomics Platform"/>
            <consortium name="The Broad Institute Genome Sequencing Center for Infectious Disease"/>
            <person name="Wu L."/>
            <person name="Ma J."/>
        </authorList>
    </citation>
    <scope>NUCLEOTIDE SEQUENCE [LARGE SCALE GENOMIC DNA]</scope>
    <source>
        <strain evidence="9">CCUG 58728</strain>
    </source>
</reference>
<dbReference type="GO" id="GO:0008803">
    <property type="term" value="F:bis(5'-nucleosyl)-tetraphosphatase (symmetrical) activity"/>
    <property type="evidence" value="ECO:0007669"/>
    <property type="project" value="UniProtKB-EC"/>
</dbReference>
<keyword evidence="9" id="KW-1185">Reference proteome</keyword>
<dbReference type="NCBIfam" id="TIGR00488">
    <property type="entry name" value="bis(5'-nucleosyl)-tetraphosphatase (symmetrical) YqeK"/>
    <property type="match status" value="1"/>
</dbReference>
<evidence type="ECO:0000259" key="7">
    <source>
        <dbReference type="SMART" id="SM00471"/>
    </source>
</evidence>
<comment type="catalytic activity">
    <reaction evidence="6">
        <text>P(1),P(4)-bis(5'-adenosyl) tetraphosphate + H2O = 2 ADP + 2 H(+)</text>
        <dbReference type="Rhea" id="RHEA:24252"/>
        <dbReference type="ChEBI" id="CHEBI:15377"/>
        <dbReference type="ChEBI" id="CHEBI:15378"/>
        <dbReference type="ChEBI" id="CHEBI:58141"/>
        <dbReference type="ChEBI" id="CHEBI:456216"/>
        <dbReference type="EC" id="3.6.1.41"/>
    </reaction>
</comment>
<dbReference type="SUPFAM" id="SSF109604">
    <property type="entry name" value="HD-domain/PDEase-like"/>
    <property type="match status" value="1"/>
</dbReference>
<evidence type="ECO:0000256" key="6">
    <source>
        <dbReference type="ARBA" id="ARBA00049417"/>
    </source>
</evidence>
<keyword evidence="2" id="KW-0479">Metal-binding</keyword>